<dbReference type="CDD" id="cd01288">
    <property type="entry name" value="FabZ"/>
    <property type="match status" value="1"/>
</dbReference>
<dbReference type="EMBL" id="PYVU01000010">
    <property type="protein sequence ID" value="PTB97586.1"/>
    <property type="molecule type" value="Genomic_DNA"/>
</dbReference>
<dbReference type="GO" id="GO:0006633">
    <property type="term" value="P:fatty acid biosynthetic process"/>
    <property type="evidence" value="ECO:0007669"/>
    <property type="project" value="UniProtKB-UniRule"/>
</dbReference>
<evidence type="ECO:0000256" key="11">
    <source>
        <dbReference type="ARBA" id="ARBA00023098"/>
    </source>
</evidence>
<comment type="similarity">
    <text evidence="15">In the N-terminal section; belongs to the LpxC family.</text>
</comment>
<proteinExistence type="inferred from homology"/>
<dbReference type="InterPro" id="IPR013114">
    <property type="entry name" value="FabA_FabZ"/>
</dbReference>
<dbReference type="InterPro" id="IPR010084">
    <property type="entry name" value="FabZ"/>
</dbReference>
<feature type="binding site" evidence="17">
    <location>
        <position position="79"/>
    </location>
    <ligand>
        <name>Zn(2+)</name>
        <dbReference type="ChEBI" id="CHEBI:29105"/>
    </ligand>
</feature>
<comment type="function">
    <text evidence="2 17">Catalyzes the hydrolysis of UDP-3-O-myristoyl-N-acetylglucosamine to form UDP-3-O-myristoylglucosamine and acetate, the committed step in lipid A biosynthesis.</text>
</comment>
<dbReference type="AlphaFoldDB" id="A0A2T4DUZ9"/>
<dbReference type="GO" id="GO:0009245">
    <property type="term" value="P:lipid A biosynthetic process"/>
    <property type="evidence" value="ECO:0007669"/>
    <property type="project" value="UniProtKB-UniRule"/>
</dbReference>
<dbReference type="NCBIfam" id="TIGR00325">
    <property type="entry name" value="lpxC"/>
    <property type="match status" value="1"/>
</dbReference>
<evidence type="ECO:0000256" key="14">
    <source>
        <dbReference type="ARBA" id="ARBA00025049"/>
    </source>
</evidence>
<dbReference type="NCBIfam" id="NF000582">
    <property type="entry name" value="PRK00006.1"/>
    <property type="match status" value="1"/>
</dbReference>
<dbReference type="InterPro" id="IPR029069">
    <property type="entry name" value="HotDog_dom_sf"/>
</dbReference>
<dbReference type="Gene3D" id="3.30.1700.10">
    <property type="entry name" value="lpxc deacetylase, domain 2"/>
    <property type="match status" value="1"/>
</dbReference>
<dbReference type="Proteomes" id="UP000240608">
    <property type="component" value="Unassembled WGS sequence"/>
</dbReference>
<dbReference type="GO" id="GO:0016020">
    <property type="term" value="C:membrane"/>
    <property type="evidence" value="ECO:0007669"/>
    <property type="project" value="GOC"/>
</dbReference>
<evidence type="ECO:0000256" key="9">
    <source>
        <dbReference type="ARBA" id="ARBA00022801"/>
    </source>
</evidence>
<keyword evidence="7 17" id="KW-0441">Lipid A biosynthesis</keyword>
<dbReference type="Gene3D" id="3.10.129.10">
    <property type="entry name" value="Hotdog Thioesterase"/>
    <property type="match status" value="1"/>
</dbReference>
<dbReference type="HAMAP" id="MF_00388">
    <property type="entry name" value="LpxC"/>
    <property type="match status" value="1"/>
</dbReference>
<evidence type="ECO:0000256" key="8">
    <source>
        <dbReference type="ARBA" id="ARBA00022723"/>
    </source>
</evidence>
<evidence type="ECO:0000313" key="19">
    <source>
        <dbReference type="EMBL" id="PTB97586.1"/>
    </source>
</evidence>
<dbReference type="PANTHER" id="PTHR33694:SF1">
    <property type="entry name" value="UDP-3-O-ACYL-N-ACETYLGLUCOSAMINE DEACETYLASE 1, MITOCHONDRIAL-RELATED"/>
    <property type="match status" value="1"/>
</dbReference>
<dbReference type="GO" id="GO:0005737">
    <property type="term" value="C:cytoplasm"/>
    <property type="evidence" value="ECO:0007669"/>
    <property type="project" value="UniProtKB-SubCell"/>
</dbReference>
<reference evidence="19 20" key="1">
    <citation type="submission" date="2018-03" db="EMBL/GenBank/DDBJ databases">
        <title>Cross-interface Injection: A General Nanoliter Liquid Handling Method Applied to Single Cells Genome Amplification Automated Nanoliter Liquid Handling Applied to Single Cell Multiple Displacement Amplification.</title>
        <authorList>
            <person name="Yun J."/>
            <person name="Xu P."/>
            <person name="Xu J."/>
            <person name="Dai X."/>
            <person name="Wang Y."/>
            <person name="Zheng X."/>
            <person name="Cao C."/>
            <person name="Yi Q."/>
            <person name="Zhu Y."/>
            <person name="Wang L."/>
            <person name="Dong Z."/>
            <person name="Huang Y."/>
            <person name="Huang L."/>
            <person name="Du W."/>
        </authorList>
    </citation>
    <scope>NUCLEOTIDE SEQUENCE [LARGE SCALE GENOMIC DNA]</scope>
    <source>
        <strain evidence="19 20">Z-D1-2</strain>
    </source>
</reference>
<dbReference type="SUPFAM" id="SSF54211">
    <property type="entry name" value="Ribosomal protein S5 domain 2-like"/>
    <property type="match status" value="2"/>
</dbReference>
<dbReference type="GO" id="GO:0019171">
    <property type="term" value="F:(3R)-hydroxyacyl-[acyl-carrier-protein] dehydratase activity"/>
    <property type="evidence" value="ECO:0007669"/>
    <property type="project" value="UniProtKB-EC"/>
</dbReference>
<comment type="similarity">
    <text evidence="18">Belongs to the thioester dehydratase family. FabZ subfamily.</text>
</comment>
<evidence type="ECO:0000256" key="18">
    <source>
        <dbReference type="HAMAP-Rule" id="MF_00406"/>
    </source>
</evidence>
<keyword evidence="10 17" id="KW-0862">Zinc</keyword>
<dbReference type="InterPro" id="IPR004463">
    <property type="entry name" value="UDP-acyl_GlcNac_deAcase"/>
</dbReference>
<keyword evidence="8 17" id="KW-0479">Metal-binding</keyword>
<dbReference type="SUPFAM" id="SSF54637">
    <property type="entry name" value="Thioesterase/thiol ester dehydrase-isomerase"/>
    <property type="match status" value="1"/>
</dbReference>
<accession>A0A2T4DUZ9</accession>
<comment type="caution">
    <text evidence="19">The sequence shown here is derived from an EMBL/GenBank/DDBJ whole genome shotgun (WGS) entry which is preliminary data.</text>
</comment>
<protein>
    <recommendedName>
        <fullName evidence="17 18">Multifunctional fusion protein</fullName>
    </recommendedName>
    <domain>
        <recommendedName>
            <fullName evidence="18">3-hydroxyacyl-[acyl-carrier-protein] dehydratase FabZ</fullName>
            <ecNumber evidence="18">4.2.1.59</ecNumber>
        </recommendedName>
        <alternativeName>
            <fullName evidence="18">(3R)-hydroxymyristoyl-[acyl-carrier-protein] dehydratase</fullName>
        </alternativeName>
        <alternativeName>
            <fullName evidence="18">Beta-hydroxyacyl-ACP dehydratase</fullName>
            <shortName evidence="18">(3R)-hydroxymyristoyl-ACP dehydrase</shortName>
        </alternativeName>
    </domain>
    <domain>
        <recommendedName>
            <fullName evidence="17">UDP-3-O-acyl-N-acetylglucosamine deacetylase</fullName>
            <shortName evidence="17">UDP-3-O-acyl-GlcNAc deacetylase</shortName>
            <ecNumber evidence="17">3.5.1.108</ecNumber>
        </recommendedName>
        <alternativeName>
            <fullName evidence="17">UDP-3-O-[R-3-hydroxymyristoyl]-N-acetylglucosamine deacetylase</fullName>
        </alternativeName>
    </domain>
</protein>
<dbReference type="EC" id="4.2.1.59" evidence="18"/>
<feature type="binding site" evidence="17">
    <location>
        <position position="261"/>
    </location>
    <ligand>
        <name>Zn(2+)</name>
        <dbReference type="ChEBI" id="CHEBI:29105"/>
    </ligand>
</feature>
<comment type="function">
    <text evidence="14 18">Involved in unsaturated fatty acids biosynthesis. Catalyzes the dehydration of short chain beta-hydroxyacyl-ACPs and long chain saturated and unsaturated beta-hydroxyacyl-ACPs.</text>
</comment>
<keyword evidence="11 17" id="KW-0443">Lipid metabolism</keyword>
<evidence type="ECO:0000256" key="17">
    <source>
        <dbReference type="HAMAP-Rule" id="MF_00388"/>
    </source>
</evidence>
<keyword evidence="5 18" id="KW-0963">Cytoplasm</keyword>
<dbReference type="Pfam" id="PF07977">
    <property type="entry name" value="FabA"/>
    <property type="match status" value="1"/>
</dbReference>
<dbReference type="Pfam" id="PF03331">
    <property type="entry name" value="LpxC"/>
    <property type="match status" value="2"/>
</dbReference>
<dbReference type="UniPathway" id="UPA00359">
    <property type="reaction ID" value="UER00478"/>
</dbReference>
<keyword evidence="12 18" id="KW-0456">Lyase</keyword>
<evidence type="ECO:0000256" key="12">
    <source>
        <dbReference type="ARBA" id="ARBA00023239"/>
    </source>
</evidence>
<comment type="pathway">
    <text evidence="4 17">Glycolipid biosynthesis; lipid IV(A) biosynthesis; lipid IV(A) from (3R)-3-hydroxytetradecanoyl-[acyl-carrier-protein] and UDP-N-acetyl-alpha-D-glucosamine: step 2/6.</text>
</comment>
<comment type="similarity">
    <text evidence="17">Belongs to the LpxC family.</text>
</comment>
<evidence type="ECO:0000256" key="4">
    <source>
        <dbReference type="ARBA" id="ARBA00005002"/>
    </source>
</evidence>
<dbReference type="PANTHER" id="PTHR33694">
    <property type="entry name" value="UDP-3-O-ACYL-N-ACETYLGLUCOSAMINE DEACETYLASE 1, MITOCHONDRIAL-RELATED"/>
    <property type="match status" value="1"/>
</dbReference>
<sequence length="466" mass="52068">MYTKQHTIKKPVSVSGVGLHTGEKVTLTFKPDEIDSGIKFKRIDLPNQPVIEADADLVTDTSRGTTIAKDEARVSTVEHVLAALVGLQIDNILIEIDAPETPIMDGSSIQFIEVLEQAELQEQNALRNFFEVPEGIFYRDEVKNVEMAALPVDDYRVTVMVDYNSKVLGSQHASLNKINDFKAEISSSRTFVFLHELQYLYNNNLVRGGDLNNAIVIVDKLIKPEELDDLAKLFNKPKIEVKEEGILNNIELRHKNEPARHKLLDVVGDLALVGRPIKAQILAARPGHSTNVEFAKRIKKAIKQSERIAPKYDPNAEPVLDIEGISAKLKHRYPFQLVDKIIHQDHKTVIGIKNVTINENFFQGHFPDNPVMPGVLQVEAMAQTGGILVLSTVPDPANYWTYFLGIDNCRFRRIVKPGDTIILKCELLAPIKRGIAKMHGTAFVGNNIVSEATLTARIVKKDEVDQ</sequence>
<organism evidence="19 20">
    <name type="scientific">Marivirga lumbricoides</name>
    <dbReference type="NCBI Taxonomy" id="1046115"/>
    <lineage>
        <taxon>Bacteria</taxon>
        <taxon>Pseudomonadati</taxon>
        <taxon>Bacteroidota</taxon>
        <taxon>Cytophagia</taxon>
        <taxon>Cytophagales</taxon>
        <taxon>Marivirgaceae</taxon>
        <taxon>Marivirga</taxon>
    </lineage>
</organism>
<dbReference type="HAMAP" id="MF_00406">
    <property type="entry name" value="FabZ"/>
    <property type="match status" value="1"/>
</dbReference>
<evidence type="ECO:0000313" key="20">
    <source>
        <dbReference type="Proteomes" id="UP000240608"/>
    </source>
</evidence>
<dbReference type="Gene3D" id="3.30.230.20">
    <property type="entry name" value="lpxc deacetylase, domain 1"/>
    <property type="match status" value="1"/>
</dbReference>
<dbReference type="NCBIfam" id="TIGR01750">
    <property type="entry name" value="fabZ"/>
    <property type="match status" value="1"/>
</dbReference>
<dbReference type="NCBIfam" id="NF009667">
    <property type="entry name" value="PRK13188.1"/>
    <property type="match status" value="1"/>
</dbReference>
<dbReference type="InterPro" id="IPR015870">
    <property type="entry name" value="UDP-acyl_N-AcGlcN_deAcase_N"/>
</dbReference>
<evidence type="ECO:0000256" key="5">
    <source>
        <dbReference type="ARBA" id="ARBA00022490"/>
    </source>
</evidence>
<dbReference type="FunFam" id="3.10.129.10:FF:000001">
    <property type="entry name" value="3-hydroxyacyl-[acyl-carrier-protein] dehydratase FabZ"/>
    <property type="match status" value="1"/>
</dbReference>
<dbReference type="GO" id="GO:0103117">
    <property type="term" value="F:UDP-3-O-acyl-N-acetylglucosamine deacetylase activity"/>
    <property type="evidence" value="ECO:0007669"/>
    <property type="project" value="UniProtKB-UniRule"/>
</dbReference>
<evidence type="ECO:0000256" key="15">
    <source>
        <dbReference type="ARBA" id="ARBA00061221"/>
    </source>
</evidence>
<evidence type="ECO:0000256" key="7">
    <source>
        <dbReference type="ARBA" id="ARBA00022556"/>
    </source>
</evidence>
<dbReference type="InterPro" id="IPR011334">
    <property type="entry name" value="UDP-acyl_GlcNac_deAcase_C"/>
</dbReference>
<evidence type="ECO:0000256" key="2">
    <source>
        <dbReference type="ARBA" id="ARBA00002923"/>
    </source>
</evidence>
<evidence type="ECO:0000256" key="3">
    <source>
        <dbReference type="ARBA" id="ARBA00004496"/>
    </source>
</evidence>
<comment type="catalytic activity">
    <reaction evidence="18">
        <text>a (3R)-hydroxyacyl-[ACP] = a (2E)-enoyl-[ACP] + H2O</text>
        <dbReference type="Rhea" id="RHEA:13097"/>
        <dbReference type="Rhea" id="RHEA-COMP:9925"/>
        <dbReference type="Rhea" id="RHEA-COMP:9945"/>
        <dbReference type="ChEBI" id="CHEBI:15377"/>
        <dbReference type="ChEBI" id="CHEBI:78784"/>
        <dbReference type="ChEBI" id="CHEBI:78827"/>
        <dbReference type="EC" id="4.2.1.59"/>
    </reaction>
</comment>
<evidence type="ECO:0000256" key="13">
    <source>
        <dbReference type="ARBA" id="ARBA00024535"/>
    </source>
</evidence>
<feature type="binding site" evidence="17">
    <location>
        <position position="265"/>
    </location>
    <ligand>
        <name>Zn(2+)</name>
        <dbReference type="ChEBI" id="CHEBI:29105"/>
    </ligand>
</feature>
<evidence type="ECO:0000256" key="1">
    <source>
        <dbReference type="ARBA" id="ARBA00001947"/>
    </source>
</evidence>
<comment type="cofactor">
    <cofactor evidence="1 17">
        <name>Zn(2+)</name>
        <dbReference type="ChEBI" id="CHEBI:29105"/>
    </cofactor>
</comment>
<comment type="similarity">
    <text evidence="16">In the C-terminal section; belongs to the thioester dehydratase family.</text>
</comment>
<comment type="subcellular location">
    <subcellularLocation>
        <location evidence="3 18">Cytoplasm</location>
    </subcellularLocation>
</comment>
<keyword evidence="6 17" id="KW-0444">Lipid biosynthesis</keyword>
<dbReference type="GO" id="GO:0046872">
    <property type="term" value="F:metal ion binding"/>
    <property type="evidence" value="ECO:0007669"/>
    <property type="project" value="UniProtKB-KW"/>
</dbReference>
<dbReference type="EC" id="3.5.1.108" evidence="17"/>
<comment type="catalytic activity">
    <reaction evidence="13 17">
        <text>a UDP-3-O-[(3R)-3-hydroxyacyl]-N-acetyl-alpha-D-glucosamine + H2O = a UDP-3-O-[(3R)-3-hydroxyacyl]-alpha-D-glucosamine + acetate</text>
        <dbReference type="Rhea" id="RHEA:67816"/>
        <dbReference type="ChEBI" id="CHEBI:15377"/>
        <dbReference type="ChEBI" id="CHEBI:30089"/>
        <dbReference type="ChEBI" id="CHEBI:137740"/>
        <dbReference type="ChEBI" id="CHEBI:173225"/>
        <dbReference type="EC" id="3.5.1.108"/>
    </reaction>
</comment>
<name>A0A2T4DUZ9_9BACT</name>
<keyword evidence="9 17" id="KW-0378">Hydrolase</keyword>
<dbReference type="InterPro" id="IPR020568">
    <property type="entry name" value="Ribosomal_Su5_D2-typ_SF"/>
</dbReference>
<gene>
    <name evidence="18" type="primary">fabZ</name>
    <name evidence="17" type="synonym">lpxC</name>
    <name evidence="19" type="ORF">C9994_02145</name>
</gene>
<feature type="active site" evidence="18">
    <location>
        <position position="365"/>
    </location>
</feature>
<evidence type="ECO:0000256" key="10">
    <source>
        <dbReference type="ARBA" id="ARBA00022833"/>
    </source>
</evidence>
<evidence type="ECO:0000256" key="16">
    <source>
        <dbReference type="ARBA" id="ARBA00061355"/>
    </source>
</evidence>
<feature type="active site" description="Proton donor" evidence="17">
    <location>
        <position position="288"/>
    </location>
</feature>
<evidence type="ECO:0000256" key="6">
    <source>
        <dbReference type="ARBA" id="ARBA00022516"/>
    </source>
</evidence>